<dbReference type="PANTHER" id="PTHR30408">
    <property type="entry name" value="TYPE-1 RESTRICTION ENZYME ECOKI SPECIFICITY PROTEIN"/>
    <property type="match status" value="1"/>
</dbReference>
<organism evidence="3 4">
    <name type="scientific">Prevotella communis</name>
    <dbReference type="NCBI Taxonomy" id="2913614"/>
    <lineage>
        <taxon>Bacteria</taxon>
        <taxon>Pseudomonadati</taxon>
        <taxon>Bacteroidota</taxon>
        <taxon>Bacteroidia</taxon>
        <taxon>Bacteroidales</taxon>
        <taxon>Prevotellaceae</taxon>
        <taxon>Prevotella</taxon>
    </lineage>
</organism>
<evidence type="ECO:0000313" key="4">
    <source>
        <dbReference type="Proteomes" id="UP000199134"/>
    </source>
</evidence>
<dbReference type="SUPFAM" id="SSF116734">
    <property type="entry name" value="DNA methylase specificity domain"/>
    <property type="match status" value="2"/>
</dbReference>
<accession>A0A1H0EFZ9</accession>
<keyword evidence="2" id="KW-0238">DNA-binding</keyword>
<dbReference type="AlphaFoldDB" id="A0A1H0EFZ9"/>
<dbReference type="EMBL" id="FNIW01000003">
    <property type="protein sequence ID" value="SDN81374.1"/>
    <property type="molecule type" value="Genomic_DNA"/>
</dbReference>
<protein>
    <submittedName>
        <fullName evidence="3">Type I restriction enzyme, S subunit</fullName>
    </submittedName>
</protein>
<proteinExistence type="predicted"/>
<dbReference type="GO" id="GO:0009307">
    <property type="term" value="P:DNA restriction-modification system"/>
    <property type="evidence" value="ECO:0007669"/>
    <property type="project" value="UniProtKB-KW"/>
</dbReference>
<evidence type="ECO:0000256" key="1">
    <source>
        <dbReference type="ARBA" id="ARBA00022747"/>
    </source>
</evidence>
<dbReference type="InterPro" id="IPR052021">
    <property type="entry name" value="Type-I_RS_S_subunit"/>
</dbReference>
<dbReference type="GO" id="GO:0003677">
    <property type="term" value="F:DNA binding"/>
    <property type="evidence" value="ECO:0007669"/>
    <property type="project" value="UniProtKB-KW"/>
</dbReference>
<dbReference type="Gene3D" id="3.90.220.20">
    <property type="entry name" value="DNA methylase specificity domains"/>
    <property type="match status" value="2"/>
</dbReference>
<dbReference type="RefSeq" id="WP_218119264.1">
    <property type="nucleotide sequence ID" value="NZ_FNIW01000003.1"/>
</dbReference>
<dbReference type="InterPro" id="IPR044946">
    <property type="entry name" value="Restrct_endonuc_typeI_TRD_sf"/>
</dbReference>
<dbReference type="Proteomes" id="UP000199134">
    <property type="component" value="Unassembled WGS sequence"/>
</dbReference>
<name>A0A1H0EFZ9_9BACT</name>
<dbReference type="PANTHER" id="PTHR30408:SF12">
    <property type="entry name" value="TYPE I RESTRICTION ENZYME MJAVIII SPECIFICITY SUBUNIT"/>
    <property type="match status" value="1"/>
</dbReference>
<reference evidence="4" key="1">
    <citation type="submission" date="2016-10" db="EMBL/GenBank/DDBJ databases">
        <authorList>
            <person name="de Groot N.N."/>
        </authorList>
    </citation>
    <scope>NUCLEOTIDE SEQUENCE [LARGE SCALE GENOMIC DNA]</scope>
    <source>
        <strain evidence="4">BP1-145</strain>
    </source>
</reference>
<comment type="caution">
    <text evidence="3">The sequence shown here is derived from an EMBL/GenBank/DDBJ whole genome shotgun (WGS) entry which is preliminary data.</text>
</comment>
<gene>
    <name evidence="3" type="ORF">SAMN04487900_103150</name>
</gene>
<evidence type="ECO:0000256" key="2">
    <source>
        <dbReference type="ARBA" id="ARBA00023125"/>
    </source>
</evidence>
<evidence type="ECO:0000313" key="3">
    <source>
        <dbReference type="EMBL" id="SDN81374.1"/>
    </source>
</evidence>
<dbReference type="Gene3D" id="1.10.287.1120">
    <property type="entry name" value="Bipartite methylase S protein"/>
    <property type="match status" value="1"/>
</dbReference>
<keyword evidence="1" id="KW-0680">Restriction system</keyword>
<sequence length="404" mass="46157">MSKKLVPDIRFKGFDGEWNESLLNEKLIPSREKNIQELFSKDEVLSVSGDYGVVNQLKFKGRSFAGVSVAPYGVVHTNDVVYTKSPLKKQPYGIIKTNKGVDGIVSTLYAIYSCAQGVYPNFVEDYFNSDDRLNSYLRPLVRKGAKNDMKISLEGALAGKVWFPEYKEQKMISNFFEILAKEILSVQTKLDKLYALKKTMLVKMFPQGDALLPEIRLNGFKGEWKCSPAKEIFKSVADKNHPDLPVLSASQELGMIKRDEVGKIVAHDKSNEATYKRVLPGQFVIHLRSFQGGFAHSAYEGITSPAYTVMDFKEKELHDDMYWKYVFMTKMFIVRLETVTYGIRDGRSISFADFSSLEMKYPDVREQAAIGLYFQTLDKQLRLYEQKLSKLKNLKSAFLKNMFV</sequence>